<dbReference type="RefSeq" id="WP_078025162.1">
    <property type="nucleotide sequence ID" value="NZ_MRAD01000015.1"/>
</dbReference>
<protein>
    <recommendedName>
        <fullName evidence="1">HTH cro/C1-type domain-containing protein</fullName>
    </recommendedName>
</protein>
<gene>
    <name evidence="2" type="ORF">BS637_12630</name>
</gene>
<dbReference type="CDD" id="cd00093">
    <property type="entry name" value="HTH_XRE"/>
    <property type="match status" value="1"/>
</dbReference>
<dbReference type="EMBL" id="MRAD01000015">
    <property type="protein sequence ID" value="OOO61387.1"/>
    <property type="molecule type" value="Genomic_DNA"/>
</dbReference>
<dbReference type="Proteomes" id="UP000190206">
    <property type="component" value="Unassembled WGS sequence"/>
</dbReference>
<dbReference type="PROSITE" id="PS50943">
    <property type="entry name" value="HTH_CROC1"/>
    <property type="match status" value="1"/>
</dbReference>
<evidence type="ECO:0000313" key="2">
    <source>
        <dbReference type="EMBL" id="OOO61387.1"/>
    </source>
</evidence>
<dbReference type="Pfam" id="PF01381">
    <property type="entry name" value="HTH_3"/>
    <property type="match status" value="1"/>
</dbReference>
<proteinExistence type="predicted"/>
<keyword evidence="3" id="KW-1185">Reference proteome</keyword>
<comment type="caution">
    <text evidence="2">The sequence shown here is derived from an EMBL/GenBank/DDBJ whole genome shotgun (WGS) entry which is preliminary data.</text>
</comment>
<dbReference type="InterPro" id="IPR010982">
    <property type="entry name" value="Lambda_DNA-bd_dom_sf"/>
</dbReference>
<organism evidence="2 3">
    <name type="scientific">Clostridium tepidum</name>
    <dbReference type="NCBI Taxonomy" id="1962263"/>
    <lineage>
        <taxon>Bacteria</taxon>
        <taxon>Bacillati</taxon>
        <taxon>Bacillota</taxon>
        <taxon>Clostridia</taxon>
        <taxon>Eubacteriales</taxon>
        <taxon>Clostridiaceae</taxon>
        <taxon>Clostridium</taxon>
    </lineage>
</organism>
<dbReference type="SMART" id="SM00530">
    <property type="entry name" value="HTH_XRE"/>
    <property type="match status" value="1"/>
</dbReference>
<evidence type="ECO:0000313" key="3">
    <source>
        <dbReference type="Proteomes" id="UP000190206"/>
    </source>
</evidence>
<name>A0ABX3L101_9CLOT</name>
<feature type="domain" description="HTH cro/C1-type" evidence="1">
    <location>
        <begin position="38"/>
        <end position="76"/>
    </location>
</feature>
<dbReference type="InterPro" id="IPR001387">
    <property type="entry name" value="Cro/C1-type_HTH"/>
</dbReference>
<sequence>MKEDKKIMLGKKIKELLQIQGMREEDVQDIIDKSDLKDRLGLKESTLQTYLSDSRRPTLETIVAIADLFNTSVDYLVERTNYLLDTWDLNFLDELFRYNSEKIKENLVNKFELDIESDRGIEYVNLYGLLTYMFDSPTGKTYTDLTEEEQEYRNQIIELLICIFLGVFQMQYKEKFHINEYKALLEGVLGYREGVYSFRDDMTLETLENDDDITREEKIKLLRSYINTSIINGQKAMKMLEEVLEEH</sequence>
<accession>A0ABX3L101</accession>
<dbReference type="Gene3D" id="1.10.260.40">
    <property type="entry name" value="lambda repressor-like DNA-binding domains"/>
    <property type="match status" value="1"/>
</dbReference>
<dbReference type="SUPFAM" id="SSF47413">
    <property type="entry name" value="lambda repressor-like DNA-binding domains"/>
    <property type="match status" value="1"/>
</dbReference>
<evidence type="ECO:0000259" key="1">
    <source>
        <dbReference type="PROSITE" id="PS50943"/>
    </source>
</evidence>
<reference evidence="2 3" key="1">
    <citation type="submission" date="2016-12" db="EMBL/GenBank/DDBJ databases">
        <title>Clostridium tepidum sp. nov., a close relative of Clostridium sporogenes and Clostridium botulinum Group I.</title>
        <authorList>
            <person name="Dobritsa A.P."/>
            <person name="Kutumbaka K."/>
            <person name="Werner K."/>
            <person name="Samadpour M."/>
        </authorList>
    </citation>
    <scope>NUCLEOTIDE SEQUENCE [LARGE SCALE GENOMIC DNA]</scope>
    <source>
        <strain evidence="2 3">PE</strain>
    </source>
</reference>